<evidence type="ECO:0000256" key="3">
    <source>
        <dbReference type="SAM" id="Phobius"/>
    </source>
</evidence>
<name>A0AAV7ZF32_9EUKA</name>
<evidence type="ECO:0000313" key="4">
    <source>
        <dbReference type="EMBL" id="KAJ3439731.1"/>
    </source>
</evidence>
<protein>
    <submittedName>
        <fullName evidence="4">Small rab-related gtpase</fullName>
    </submittedName>
</protein>
<dbReference type="SMART" id="SM00176">
    <property type="entry name" value="RAN"/>
    <property type="match status" value="1"/>
</dbReference>
<dbReference type="GO" id="GO:0003924">
    <property type="term" value="F:GTPase activity"/>
    <property type="evidence" value="ECO:0007669"/>
    <property type="project" value="InterPro"/>
</dbReference>
<dbReference type="InterPro" id="IPR005225">
    <property type="entry name" value="Small_GTP-bd"/>
</dbReference>
<dbReference type="NCBIfam" id="TIGR00231">
    <property type="entry name" value="small_GTP"/>
    <property type="match status" value="1"/>
</dbReference>
<reference evidence="4" key="1">
    <citation type="submission" date="2022-08" db="EMBL/GenBank/DDBJ databases">
        <title>Novel sulphate-reducing endosymbionts in the free-living metamonad Anaeramoeba.</title>
        <authorList>
            <person name="Jerlstrom-Hultqvist J."/>
            <person name="Cepicka I."/>
            <person name="Gallot-Lavallee L."/>
            <person name="Salas-Leiva D."/>
            <person name="Curtis B.A."/>
            <person name="Zahonova K."/>
            <person name="Pipaliya S."/>
            <person name="Dacks J."/>
            <person name="Roger A.J."/>
        </authorList>
    </citation>
    <scope>NUCLEOTIDE SEQUENCE</scope>
    <source>
        <strain evidence="4">Busselton2</strain>
    </source>
</reference>
<dbReference type="SUPFAM" id="SSF52540">
    <property type="entry name" value="P-loop containing nucleoside triphosphate hydrolases"/>
    <property type="match status" value="1"/>
</dbReference>
<dbReference type="SMART" id="SM00173">
    <property type="entry name" value="RAS"/>
    <property type="match status" value="1"/>
</dbReference>
<dbReference type="CDD" id="cd00154">
    <property type="entry name" value="Rab"/>
    <property type="match status" value="1"/>
</dbReference>
<dbReference type="EMBL" id="JANTQA010000032">
    <property type="protein sequence ID" value="KAJ3439731.1"/>
    <property type="molecule type" value="Genomic_DNA"/>
</dbReference>
<keyword evidence="3" id="KW-1133">Transmembrane helix</keyword>
<sequence length="241" mass="27768">MSNSEIDDYDYFVKFLMVGDTDCGKTSIFKKFSKDKFKNNMHHTLGFDVRETTKTISNNKKVKFSVWDTAGQERFRTLTSSYYRGVHGIFLVYDVTRRETFENLEDWINEIDMYSSSDVKIMLIGNKIDLKEEEDVTKEEGLEFARKHKMMFIQTSAKTKEGIVEAFDELAMQTINSKKISSLRKDEKYSVNITKKDEENEKEEGKNKNNGVGYFMSGIAGAVLGGLALLFFQDKSDSEDN</sequence>
<comment type="caution">
    <text evidence="4">The sequence shown here is derived from an EMBL/GenBank/DDBJ whole genome shotgun (WGS) entry which is preliminary data.</text>
</comment>
<evidence type="ECO:0000256" key="2">
    <source>
        <dbReference type="ARBA" id="ARBA00023134"/>
    </source>
</evidence>
<dbReference type="Gene3D" id="3.40.50.300">
    <property type="entry name" value="P-loop containing nucleotide triphosphate hydrolases"/>
    <property type="match status" value="1"/>
</dbReference>
<dbReference type="SMART" id="SM00174">
    <property type="entry name" value="RHO"/>
    <property type="match status" value="1"/>
</dbReference>
<dbReference type="PANTHER" id="PTHR47977">
    <property type="entry name" value="RAS-RELATED PROTEIN RAB"/>
    <property type="match status" value="1"/>
</dbReference>
<dbReference type="SMART" id="SM00177">
    <property type="entry name" value="ARF"/>
    <property type="match status" value="1"/>
</dbReference>
<dbReference type="InterPro" id="IPR050227">
    <property type="entry name" value="Rab"/>
</dbReference>
<dbReference type="SMART" id="SM00175">
    <property type="entry name" value="RAB"/>
    <property type="match status" value="1"/>
</dbReference>
<dbReference type="InterPro" id="IPR027417">
    <property type="entry name" value="P-loop_NTPase"/>
</dbReference>
<organism evidence="4 5">
    <name type="scientific">Anaeramoeba flamelloides</name>
    <dbReference type="NCBI Taxonomy" id="1746091"/>
    <lineage>
        <taxon>Eukaryota</taxon>
        <taxon>Metamonada</taxon>
        <taxon>Anaeramoebidae</taxon>
        <taxon>Anaeramoeba</taxon>
    </lineage>
</organism>
<dbReference type="AlphaFoldDB" id="A0AAV7ZF32"/>
<dbReference type="PROSITE" id="PS51417">
    <property type="entry name" value="ARF"/>
    <property type="match status" value="1"/>
</dbReference>
<evidence type="ECO:0000256" key="1">
    <source>
        <dbReference type="ARBA" id="ARBA00022741"/>
    </source>
</evidence>
<dbReference type="InterPro" id="IPR001806">
    <property type="entry name" value="Small_GTPase"/>
</dbReference>
<dbReference type="FunFam" id="3.40.50.300:FF:001430">
    <property type="entry name" value="Small GTPase EhRabM3, putative"/>
    <property type="match status" value="1"/>
</dbReference>
<keyword evidence="2" id="KW-0342">GTP-binding</keyword>
<dbReference type="PRINTS" id="PR00449">
    <property type="entry name" value="RASTRNSFRMNG"/>
</dbReference>
<dbReference type="GO" id="GO:0005525">
    <property type="term" value="F:GTP binding"/>
    <property type="evidence" value="ECO:0007669"/>
    <property type="project" value="UniProtKB-KW"/>
</dbReference>
<feature type="transmembrane region" description="Helical" evidence="3">
    <location>
        <begin position="212"/>
        <end position="232"/>
    </location>
</feature>
<dbReference type="PROSITE" id="PS51419">
    <property type="entry name" value="RAB"/>
    <property type="match status" value="1"/>
</dbReference>
<dbReference type="PROSITE" id="PS51420">
    <property type="entry name" value="RHO"/>
    <property type="match status" value="1"/>
</dbReference>
<dbReference type="Pfam" id="PF00071">
    <property type="entry name" value="Ras"/>
    <property type="match status" value="1"/>
</dbReference>
<dbReference type="Proteomes" id="UP001146793">
    <property type="component" value="Unassembled WGS sequence"/>
</dbReference>
<keyword evidence="3" id="KW-0812">Transmembrane</keyword>
<keyword evidence="3" id="KW-0472">Membrane</keyword>
<dbReference type="PROSITE" id="PS51421">
    <property type="entry name" value="RAS"/>
    <property type="match status" value="1"/>
</dbReference>
<accession>A0AAV7ZF32</accession>
<evidence type="ECO:0000313" key="5">
    <source>
        <dbReference type="Proteomes" id="UP001146793"/>
    </source>
</evidence>
<proteinExistence type="predicted"/>
<gene>
    <name evidence="4" type="ORF">M0812_15770</name>
</gene>
<keyword evidence="1" id="KW-0547">Nucleotide-binding</keyword>